<evidence type="ECO:0000313" key="2">
    <source>
        <dbReference type="Proteomes" id="UP001500190"/>
    </source>
</evidence>
<evidence type="ECO:0000313" key="1">
    <source>
        <dbReference type="EMBL" id="GAA1591571.1"/>
    </source>
</evidence>
<comment type="caution">
    <text evidence="1">The sequence shown here is derived from an EMBL/GenBank/DDBJ whole genome shotgun (WGS) entry which is preliminary data.</text>
</comment>
<organism evidence="1 2">
    <name type="scientific">Kribbella karoonensis</name>
    <dbReference type="NCBI Taxonomy" id="324851"/>
    <lineage>
        <taxon>Bacteria</taxon>
        <taxon>Bacillati</taxon>
        <taxon>Actinomycetota</taxon>
        <taxon>Actinomycetes</taxon>
        <taxon>Propionibacteriales</taxon>
        <taxon>Kribbellaceae</taxon>
        <taxon>Kribbella</taxon>
    </lineage>
</organism>
<protein>
    <submittedName>
        <fullName evidence="1">Uncharacterized protein</fullName>
    </submittedName>
</protein>
<keyword evidence="2" id="KW-1185">Reference proteome</keyword>
<gene>
    <name evidence="1" type="ORF">GCM10009742_42880</name>
</gene>
<dbReference type="EMBL" id="BAAAND010000007">
    <property type="protein sequence ID" value="GAA1591571.1"/>
    <property type="molecule type" value="Genomic_DNA"/>
</dbReference>
<dbReference type="Proteomes" id="UP001500190">
    <property type="component" value="Unassembled WGS sequence"/>
</dbReference>
<dbReference type="RefSeq" id="WP_344193976.1">
    <property type="nucleotide sequence ID" value="NZ_BAAAND010000007.1"/>
</dbReference>
<dbReference type="Gene3D" id="3.30.70.100">
    <property type="match status" value="1"/>
</dbReference>
<accession>A0ABN2DZK0</accession>
<reference evidence="1 2" key="1">
    <citation type="journal article" date="2019" name="Int. J. Syst. Evol. Microbiol.">
        <title>The Global Catalogue of Microorganisms (GCM) 10K type strain sequencing project: providing services to taxonomists for standard genome sequencing and annotation.</title>
        <authorList>
            <consortium name="The Broad Institute Genomics Platform"/>
            <consortium name="The Broad Institute Genome Sequencing Center for Infectious Disease"/>
            <person name="Wu L."/>
            <person name="Ma J."/>
        </authorList>
    </citation>
    <scope>NUCLEOTIDE SEQUENCE [LARGE SCALE GENOMIC DNA]</scope>
    <source>
        <strain evidence="1 2">JCM 14304</strain>
    </source>
</reference>
<name>A0ABN2DZK0_9ACTN</name>
<proteinExistence type="predicted"/>
<sequence>MDGQVEHLRLTTALPRLAACAGRTGAGLFRSRIRMPRDHVGMRVRFGDGSTSWVYRETVLDRPEPLDPCALIVQFRLRLVSGGGHRLFRDESLLNTPLFAGFPGFVSKLWFAADEFGVYRGCYDWDGPDQADAYVRALWWPLALVSDTGSIRYHVVPGLRRDDLFADPTRIGGPVDQWWRPLESW</sequence>